<proteinExistence type="predicted"/>
<sequence length="155" mass="15897">MTGAITPLTPPGQIAQPANTSPSPAASAAPLALPLLRTVSARALYYGTAGMDRSGRVHDRNAVAALGWLPGDRLMITVVETSAVYQRRADGVFTMTAKPYVVVPAPVRARCGLHAGSRVLVAADPAQDALLVHPPAAVAAMLSHLHTQLAGGGHA</sequence>
<keyword evidence="3" id="KW-1185">Reference proteome</keyword>
<dbReference type="EMBL" id="BAAAZN010000016">
    <property type="protein sequence ID" value="GAA3571032.1"/>
    <property type="molecule type" value="Genomic_DNA"/>
</dbReference>
<name>A0ABP6XQX5_9PSEU</name>
<evidence type="ECO:0000313" key="2">
    <source>
        <dbReference type="EMBL" id="GAA3571032.1"/>
    </source>
</evidence>
<protein>
    <submittedName>
        <fullName evidence="2">Uncharacterized protein</fullName>
    </submittedName>
</protein>
<dbReference type="RefSeq" id="WP_344866540.1">
    <property type="nucleotide sequence ID" value="NZ_BAAAZN010000016.1"/>
</dbReference>
<reference evidence="3" key="1">
    <citation type="journal article" date="2019" name="Int. J. Syst. Evol. Microbiol.">
        <title>The Global Catalogue of Microorganisms (GCM) 10K type strain sequencing project: providing services to taxonomists for standard genome sequencing and annotation.</title>
        <authorList>
            <consortium name="The Broad Institute Genomics Platform"/>
            <consortium name="The Broad Institute Genome Sequencing Center for Infectious Disease"/>
            <person name="Wu L."/>
            <person name="Ma J."/>
        </authorList>
    </citation>
    <scope>NUCLEOTIDE SEQUENCE [LARGE SCALE GENOMIC DNA]</scope>
    <source>
        <strain evidence="3">JCM 16898</strain>
    </source>
</reference>
<gene>
    <name evidence="2" type="ORF">GCM10022222_63920</name>
</gene>
<dbReference type="Proteomes" id="UP001500689">
    <property type="component" value="Unassembled WGS sequence"/>
</dbReference>
<evidence type="ECO:0000313" key="3">
    <source>
        <dbReference type="Proteomes" id="UP001500689"/>
    </source>
</evidence>
<organism evidence="2 3">
    <name type="scientific">Amycolatopsis ultiminotia</name>
    <dbReference type="NCBI Taxonomy" id="543629"/>
    <lineage>
        <taxon>Bacteria</taxon>
        <taxon>Bacillati</taxon>
        <taxon>Actinomycetota</taxon>
        <taxon>Actinomycetes</taxon>
        <taxon>Pseudonocardiales</taxon>
        <taxon>Pseudonocardiaceae</taxon>
        <taxon>Amycolatopsis</taxon>
    </lineage>
</organism>
<accession>A0ABP6XQX5</accession>
<comment type="caution">
    <text evidence="2">The sequence shown here is derived from an EMBL/GenBank/DDBJ whole genome shotgun (WGS) entry which is preliminary data.</text>
</comment>
<evidence type="ECO:0000256" key="1">
    <source>
        <dbReference type="SAM" id="MobiDB-lite"/>
    </source>
</evidence>
<feature type="region of interest" description="Disordered" evidence="1">
    <location>
        <begin position="1"/>
        <end position="25"/>
    </location>
</feature>